<evidence type="ECO:0000259" key="13">
    <source>
        <dbReference type="Pfam" id="PF07715"/>
    </source>
</evidence>
<keyword evidence="3 10" id="KW-1134">Transmembrane beta strand</keyword>
<dbReference type="PROSITE" id="PS52016">
    <property type="entry name" value="TONB_DEPENDENT_REC_3"/>
    <property type="match status" value="1"/>
</dbReference>
<dbReference type="InterPro" id="IPR036942">
    <property type="entry name" value="Beta-barrel_TonB_sf"/>
</dbReference>
<evidence type="ECO:0000256" key="7">
    <source>
        <dbReference type="ARBA" id="ARBA00023136"/>
    </source>
</evidence>
<comment type="subcellular location">
    <subcellularLocation>
        <location evidence="1 10">Cell outer membrane</location>
        <topology evidence="1 10">Multi-pass membrane protein</topology>
    </subcellularLocation>
</comment>
<evidence type="ECO:0000313" key="14">
    <source>
        <dbReference type="EMBL" id="MDN0023082.1"/>
    </source>
</evidence>
<dbReference type="Proteomes" id="UP001168478">
    <property type="component" value="Unassembled WGS sequence"/>
</dbReference>
<evidence type="ECO:0000256" key="10">
    <source>
        <dbReference type="PROSITE-ProRule" id="PRU01360"/>
    </source>
</evidence>
<evidence type="ECO:0000256" key="3">
    <source>
        <dbReference type="ARBA" id="ARBA00022452"/>
    </source>
</evidence>
<protein>
    <submittedName>
        <fullName evidence="15">TonB-dependent receptor</fullName>
    </submittedName>
</protein>
<keyword evidence="9 10" id="KW-0998">Cell outer membrane</keyword>
<keyword evidence="5" id="KW-0732">Signal</keyword>
<dbReference type="Pfam" id="PF00593">
    <property type="entry name" value="TonB_dep_Rec_b-barrel"/>
    <property type="match status" value="1"/>
</dbReference>
<evidence type="ECO:0000256" key="5">
    <source>
        <dbReference type="ARBA" id="ARBA00022729"/>
    </source>
</evidence>
<evidence type="ECO:0000256" key="4">
    <source>
        <dbReference type="ARBA" id="ARBA00022692"/>
    </source>
</evidence>
<evidence type="ECO:0000256" key="9">
    <source>
        <dbReference type="ARBA" id="ARBA00023237"/>
    </source>
</evidence>
<dbReference type="SUPFAM" id="SSF56935">
    <property type="entry name" value="Porins"/>
    <property type="match status" value="1"/>
</dbReference>
<dbReference type="Gene3D" id="2.40.170.20">
    <property type="entry name" value="TonB-dependent receptor, beta-barrel domain"/>
    <property type="match status" value="1"/>
</dbReference>
<keyword evidence="6 11" id="KW-0798">TonB box</keyword>
<evidence type="ECO:0000313" key="17">
    <source>
        <dbReference type="Proteomes" id="UP001168478"/>
    </source>
</evidence>
<dbReference type="InterPro" id="IPR039426">
    <property type="entry name" value="TonB-dep_rcpt-like"/>
</dbReference>
<dbReference type="Proteomes" id="UP001167831">
    <property type="component" value="Unassembled WGS sequence"/>
</dbReference>
<dbReference type="RefSeq" id="WP_289825582.1">
    <property type="nucleotide sequence ID" value="NZ_JAUEIE010000008.1"/>
</dbReference>
<dbReference type="EMBL" id="JAUEIE010000008">
    <property type="protein sequence ID" value="MDN0023082.1"/>
    <property type="molecule type" value="Genomic_DNA"/>
</dbReference>
<feature type="domain" description="TonB-dependent receptor-like beta-barrel" evidence="12">
    <location>
        <begin position="230"/>
        <end position="648"/>
    </location>
</feature>
<keyword evidence="7 10" id="KW-0472">Membrane</keyword>
<dbReference type="PANTHER" id="PTHR30069">
    <property type="entry name" value="TONB-DEPENDENT OUTER MEMBRANE RECEPTOR"/>
    <property type="match status" value="1"/>
</dbReference>
<evidence type="ECO:0000259" key="12">
    <source>
        <dbReference type="Pfam" id="PF00593"/>
    </source>
</evidence>
<gene>
    <name evidence="14" type="ORF">QVN81_08640</name>
    <name evidence="15" type="ORF">QVN84_06430</name>
</gene>
<dbReference type="InterPro" id="IPR037066">
    <property type="entry name" value="Plug_dom_sf"/>
</dbReference>
<dbReference type="PANTHER" id="PTHR30069:SF29">
    <property type="entry name" value="HEMOGLOBIN AND HEMOGLOBIN-HAPTOGLOBIN-BINDING PROTEIN 1-RELATED"/>
    <property type="match status" value="1"/>
</dbReference>
<dbReference type="GO" id="GO:0009279">
    <property type="term" value="C:cell outer membrane"/>
    <property type="evidence" value="ECO:0007669"/>
    <property type="project" value="UniProtKB-SubCell"/>
</dbReference>
<dbReference type="InterPro" id="IPR012910">
    <property type="entry name" value="Plug_dom"/>
</dbReference>
<keyword evidence="2 10" id="KW-0813">Transport</keyword>
<keyword evidence="8 15" id="KW-0675">Receptor</keyword>
<accession>A0AAW7JI42</accession>
<reference evidence="15" key="2">
    <citation type="submission" date="2023-08" db="EMBL/GenBank/DDBJ databases">
        <title>Identification and characterization of horizontal gene transfer across gut microbiota members of farm animals based on homology search.</title>
        <authorList>
            <person name="Schwarzerova J."/>
            <person name="Nykrynova M."/>
            <person name="Jureckova K."/>
            <person name="Cejkova D."/>
            <person name="Rychlik I."/>
        </authorList>
    </citation>
    <scope>NUCLEOTIDE SEQUENCE</scope>
    <source>
        <strain evidence="15">ET15</strain>
        <strain evidence="14">ET37</strain>
    </source>
</reference>
<dbReference type="EMBL" id="JAUEIF010000004">
    <property type="protein sequence ID" value="MDN0025157.1"/>
    <property type="molecule type" value="Genomic_DNA"/>
</dbReference>
<evidence type="ECO:0000256" key="8">
    <source>
        <dbReference type="ARBA" id="ARBA00023170"/>
    </source>
</evidence>
<comment type="similarity">
    <text evidence="10 11">Belongs to the TonB-dependent receptor family.</text>
</comment>
<evidence type="ECO:0000256" key="2">
    <source>
        <dbReference type="ARBA" id="ARBA00022448"/>
    </source>
</evidence>
<sequence length="676" mass="75253">MYRPIFNTRTALIFTHFTRKSYALFNCLGKEVLIGTLSVATLTHAKADGIAKRGVIEKDSLRQKEVKLGEVVVNGAWAPLAEQKPAMIVSVTTADDIQRAAAESINDVLKSATGVDVRQRGGFGVQTDISINGGTFDQTVILLNGINISNPQTGHNAADFPVSLSDIQRIEVLEGASARVFGNPAFSGAINIVTKSKERSNAFATVEGGSFGTVSGEAGVTINSRTTNNRLGGGISRSDGGTKNSGFIKRRLFYQGNLSTRYADMMWQTGVTSQDYGASTFYSAKFDNQYEETRRYLASVNADIKPLGDRRFVLSPAIYGHRSYDHFQLTRGKTGADNGENYHRMDVYGATLNARLSWAAGQTTAGAGIRREHILSTAYGDLLDGDRQHGISGSTRSYDHEGKRTCTDLFIEHYISLGSFRLSAGVTADRNTGLDNSFRLYPGVDASYRPDKHWTIFASWNKAMRIPTYTELYANSAAQKGSTALKPERNTTMKAGVRYIRPEWEATAYVTRNHGRELIDWVYESKESTKYEAMNIGKVDNTGVACDLTVRPDLLTGCPIFTRLKVVYGYISQKHTSERDIYRSLYALDYLRHKLSVQLDHRIWSRLTAHWSMRWQQRMNGYHPYAKLDAKLSWTAEKYDIYLKADNITNHRYYDIGSVLQPGIWVMAGAKVKMAL</sequence>
<organism evidence="15 17">
    <name type="scientific">Leyella lascolaii</name>
    <dbReference type="NCBI Taxonomy" id="1776379"/>
    <lineage>
        <taxon>Bacteria</taxon>
        <taxon>Pseudomonadati</taxon>
        <taxon>Bacteroidota</taxon>
        <taxon>Bacteroidia</taxon>
        <taxon>Bacteroidales</taxon>
        <taxon>Prevotellaceae</taxon>
        <taxon>Leyella</taxon>
    </lineage>
</organism>
<comment type="caution">
    <text evidence="15">The sequence shown here is derived from an EMBL/GenBank/DDBJ whole genome shotgun (WGS) entry which is preliminary data.</text>
</comment>
<dbReference type="GO" id="GO:0015344">
    <property type="term" value="F:siderophore uptake transmembrane transporter activity"/>
    <property type="evidence" value="ECO:0007669"/>
    <property type="project" value="TreeGrafter"/>
</dbReference>
<keyword evidence="16" id="KW-1185">Reference proteome</keyword>
<evidence type="ECO:0000313" key="15">
    <source>
        <dbReference type="EMBL" id="MDN0025157.1"/>
    </source>
</evidence>
<proteinExistence type="inferred from homology"/>
<evidence type="ECO:0000313" key="16">
    <source>
        <dbReference type="Proteomes" id="UP001167831"/>
    </source>
</evidence>
<reference evidence="15" key="1">
    <citation type="submission" date="2023-06" db="EMBL/GenBank/DDBJ databases">
        <authorList>
            <person name="Zeman M."/>
            <person name="Kubasova T."/>
            <person name="Jahodarova E."/>
            <person name="Nykrynova M."/>
            <person name="Rychlik I."/>
        </authorList>
    </citation>
    <scope>NUCLEOTIDE SEQUENCE</scope>
    <source>
        <strain evidence="15">ET15</strain>
        <strain evidence="14">ET37</strain>
    </source>
</reference>
<evidence type="ECO:0000256" key="6">
    <source>
        <dbReference type="ARBA" id="ARBA00023077"/>
    </source>
</evidence>
<evidence type="ECO:0000256" key="11">
    <source>
        <dbReference type="RuleBase" id="RU003357"/>
    </source>
</evidence>
<name>A0AAW7JI42_9BACT</name>
<evidence type="ECO:0000256" key="1">
    <source>
        <dbReference type="ARBA" id="ARBA00004571"/>
    </source>
</evidence>
<dbReference type="AlphaFoldDB" id="A0AAW7JI42"/>
<dbReference type="Gene3D" id="2.170.130.10">
    <property type="entry name" value="TonB-dependent receptor, plug domain"/>
    <property type="match status" value="1"/>
</dbReference>
<dbReference type="Pfam" id="PF07715">
    <property type="entry name" value="Plug"/>
    <property type="match status" value="1"/>
</dbReference>
<dbReference type="InterPro" id="IPR000531">
    <property type="entry name" value="Beta-barrel_TonB"/>
</dbReference>
<feature type="domain" description="TonB-dependent receptor plug" evidence="13">
    <location>
        <begin position="86"/>
        <end position="189"/>
    </location>
</feature>
<dbReference type="GO" id="GO:0044718">
    <property type="term" value="P:siderophore transmembrane transport"/>
    <property type="evidence" value="ECO:0007669"/>
    <property type="project" value="TreeGrafter"/>
</dbReference>
<keyword evidence="4 10" id="KW-0812">Transmembrane</keyword>